<evidence type="ECO:0000313" key="4">
    <source>
        <dbReference type="Proteomes" id="UP000253868"/>
    </source>
</evidence>
<accession>A0A345HYZ9</accession>
<dbReference type="PANTHER" id="PTHR43842">
    <property type="entry name" value="PROPIONYL-COA CARBOXYLASE BETA CHAIN"/>
    <property type="match status" value="1"/>
</dbReference>
<dbReference type="SUPFAM" id="SSF52096">
    <property type="entry name" value="ClpP/crotonase"/>
    <property type="match status" value="1"/>
</dbReference>
<dbReference type="InterPro" id="IPR034733">
    <property type="entry name" value="AcCoA_carboxyl_beta"/>
</dbReference>
<dbReference type="GO" id="GO:0004658">
    <property type="term" value="F:propionyl-CoA carboxylase activity"/>
    <property type="evidence" value="ECO:0007669"/>
    <property type="project" value="TreeGrafter"/>
</dbReference>
<feature type="region of interest" description="Disordered" evidence="1">
    <location>
        <begin position="1"/>
        <end position="25"/>
    </location>
</feature>
<evidence type="ECO:0000313" key="3">
    <source>
        <dbReference type="EMBL" id="AXG81923.1"/>
    </source>
</evidence>
<protein>
    <recommendedName>
        <fullName evidence="2">Acetyl-coenzyme A carboxylase carboxyl transferase subunit beta domain-containing protein</fullName>
    </recommendedName>
</protein>
<gene>
    <name evidence="3" type="ORF">DVK44_34055</name>
</gene>
<proteinExistence type="predicted"/>
<keyword evidence="4" id="KW-1185">Reference proteome</keyword>
<dbReference type="KEGG" id="spad:DVK44_34055"/>
<dbReference type="Pfam" id="PF01039">
    <property type="entry name" value="Carboxyl_trans"/>
    <property type="match status" value="1"/>
</dbReference>
<dbReference type="GO" id="GO:0009317">
    <property type="term" value="C:acetyl-CoA carboxylase complex"/>
    <property type="evidence" value="ECO:0007669"/>
    <property type="project" value="TreeGrafter"/>
</dbReference>
<organism evidence="3 4">
    <name type="scientific">Streptomyces paludis</name>
    <dbReference type="NCBI Taxonomy" id="2282738"/>
    <lineage>
        <taxon>Bacteria</taxon>
        <taxon>Bacillati</taxon>
        <taxon>Actinomycetota</taxon>
        <taxon>Actinomycetes</taxon>
        <taxon>Kitasatosporales</taxon>
        <taxon>Streptomycetaceae</taxon>
        <taxon>Streptomyces</taxon>
    </lineage>
</organism>
<evidence type="ECO:0000256" key="1">
    <source>
        <dbReference type="SAM" id="MobiDB-lite"/>
    </source>
</evidence>
<feature type="region of interest" description="Disordered" evidence="1">
    <location>
        <begin position="93"/>
        <end position="112"/>
    </location>
</feature>
<evidence type="ECO:0000259" key="2">
    <source>
        <dbReference type="Pfam" id="PF01039"/>
    </source>
</evidence>
<dbReference type="AlphaFoldDB" id="A0A345HYZ9"/>
<dbReference type="Gene3D" id="3.90.226.10">
    <property type="entry name" value="2-enoyl-CoA Hydratase, Chain A, domain 1"/>
    <property type="match status" value="1"/>
</dbReference>
<dbReference type="OrthoDB" id="9803706at2"/>
<dbReference type="Proteomes" id="UP000253868">
    <property type="component" value="Chromosome"/>
</dbReference>
<dbReference type="EMBL" id="CP031194">
    <property type="protein sequence ID" value="AXG81923.1"/>
    <property type="molecule type" value="Genomic_DNA"/>
</dbReference>
<dbReference type="InterPro" id="IPR029045">
    <property type="entry name" value="ClpP/crotonase-like_dom_sf"/>
</dbReference>
<feature type="domain" description="Acetyl-coenzyme A carboxylase carboxyl transferase subunit beta" evidence="2">
    <location>
        <begin position="26"/>
        <end position="93"/>
    </location>
</feature>
<dbReference type="PANTHER" id="PTHR43842:SF2">
    <property type="entry name" value="PROPIONYL-COA CARBOXYLASE BETA CHAIN, MITOCHONDRIAL"/>
    <property type="match status" value="1"/>
</dbReference>
<reference evidence="4" key="1">
    <citation type="submission" date="2018-07" db="EMBL/GenBank/DDBJ databases">
        <authorList>
            <person name="Zhao J."/>
        </authorList>
    </citation>
    <scope>NUCLEOTIDE SEQUENCE [LARGE SCALE GENOMIC DNA]</scope>
    <source>
        <strain evidence="4">GSSD-12</strain>
    </source>
</reference>
<sequence length="112" mass="12689">MQVDRGTAVAQGRGGGLTGPRATESQRAKFRLTVRDRLDQLFDKGAFHEIEQLRRHRATGFGREDHRPYTDGAVAGWGLVEGRTMFACARDFRRSRPSDSPFPYPRLRRNSA</sequence>
<dbReference type="InterPro" id="IPR051047">
    <property type="entry name" value="AccD/PCCB"/>
</dbReference>
<name>A0A345HYZ9_9ACTN</name>